<keyword evidence="6 8" id="KW-0503">Monooxygenase</keyword>
<organism evidence="9 10">
    <name type="scientific">Candidatus Sulfotelmatobacter kueseliae</name>
    <dbReference type="NCBI Taxonomy" id="2042962"/>
    <lineage>
        <taxon>Bacteria</taxon>
        <taxon>Pseudomonadati</taxon>
        <taxon>Acidobacteriota</taxon>
        <taxon>Terriglobia</taxon>
        <taxon>Terriglobales</taxon>
        <taxon>Candidatus Korobacteraceae</taxon>
        <taxon>Candidatus Sulfotelmatobacter</taxon>
    </lineage>
</organism>
<evidence type="ECO:0000256" key="7">
    <source>
        <dbReference type="PIRSR" id="PIRSR602401-1"/>
    </source>
</evidence>
<evidence type="ECO:0000256" key="4">
    <source>
        <dbReference type="ARBA" id="ARBA00023002"/>
    </source>
</evidence>
<keyword evidence="3 7" id="KW-0479">Metal-binding</keyword>
<sequence>MTLAQSVPAVSRFRSFLDSRAMAHNPVQVLSKYTALHGDTFRFYFGGVKEAIVTTNPVVIQHVLKTNAENYRKSEIQVKRMGHFLGKGLLTTEGEAWRTQRRLIQTGFERKQLEVISSIMQDSLADSLQDFDRHARLGPVDIYPHLMKITFAMVGRSLFGARLKDEDIELISLAISTVQEFMVRQTIQPYLNPWFAVSGELRRHEEMRSRAFGVLLDYLRRRRGEGPGHDLLQILMDARYSDGHGMSDELVLSESMQLLVAGHETSSNALSWLLYLLSSRPDCVDRIRQEFDSVLGERPLSYLDVPKFEFTNQVILEALRLYPPFWMVDRMAIADDRAGDLAIPRGSTIVVFIYGVHHSPQYWENPESFDQERFAKGKEKLHTPFTHLPFGAGPRGCIGGNYAMLQILMILSVLLRKYDFCLVPGQTIQARPMVILRPEHGIQMTFAEAIPRGAGRLSDCLH</sequence>
<evidence type="ECO:0000256" key="8">
    <source>
        <dbReference type="RuleBase" id="RU000461"/>
    </source>
</evidence>
<protein>
    <submittedName>
        <fullName evidence="9">Putative Unspecific monooxygenase</fullName>
        <ecNumber evidence="9">1.14.14.1</ecNumber>
    </submittedName>
</protein>
<evidence type="ECO:0000313" key="9">
    <source>
        <dbReference type="EMBL" id="SPF44764.1"/>
    </source>
</evidence>
<dbReference type="EMBL" id="OMOD01000150">
    <property type="protein sequence ID" value="SPF44764.1"/>
    <property type="molecule type" value="Genomic_DNA"/>
</dbReference>
<accession>A0A2U3KYK0</accession>
<dbReference type="EC" id="1.14.14.1" evidence="9"/>
<dbReference type="InterPro" id="IPR050196">
    <property type="entry name" value="Cytochrome_P450_Monoox"/>
</dbReference>
<dbReference type="PANTHER" id="PTHR24291:SF50">
    <property type="entry name" value="BIFUNCTIONAL ALBAFLAVENONE MONOOXYGENASE_TERPENE SYNTHASE"/>
    <property type="match status" value="1"/>
</dbReference>
<dbReference type="Proteomes" id="UP000238701">
    <property type="component" value="Unassembled WGS sequence"/>
</dbReference>
<dbReference type="OrthoDB" id="9789468at2"/>
<dbReference type="PRINTS" id="PR00385">
    <property type="entry name" value="P450"/>
</dbReference>
<gene>
    <name evidence="9" type="ORF">SBA1_550129</name>
</gene>
<reference evidence="10" key="1">
    <citation type="submission" date="2018-02" db="EMBL/GenBank/DDBJ databases">
        <authorList>
            <person name="Hausmann B."/>
        </authorList>
    </citation>
    <scope>NUCLEOTIDE SEQUENCE [LARGE SCALE GENOMIC DNA]</scope>
    <source>
        <strain evidence="10">Peat soil MAG SbA1</strain>
    </source>
</reference>
<dbReference type="InterPro" id="IPR036396">
    <property type="entry name" value="Cyt_P450_sf"/>
</dbReference>
<proteinExistence type="inferred from homology"/>
<dbReference type="InterPro" id="IPR017972">
    <property type="entry name" value="Cyt_P450_CS"/>
</dbReference>
<evidence type="ECO:0000256" key="5">
    <source>
        <dbReference type="ARBA" id="ARBA00023004"/>
    </source>
</evidence>
<dbReference type="PRINTS" id="PR00463">
    <property type="entry name" value="EP450I"/>
</dbReference>
<keyword evidence="5 7" id="KW-0408">Iron</keyword>
<comment type="similarity">
    <text evidence="1 8">Belongs to the cytochrome P450 family.</text>
</comment>
<evidence type="ECO:0000256" key="3">
    <source>
        <dbReference type="ARBA" id="ARBA00022723"/>
    </source>
</evidence>
<dbReference type="AlphaFoldDB" id="A0A2U3KYK0"/>
<dbReference type="InterPro" id="IPR002401">
    <property type="entry name" value="Cyt_P450_E_grp-I"/>
</dbReference>
<dbReference type="GO" id="GO:0016712">
    <property type="term" value="F:oxidoreductase activity, acting on paired donors, with incorporation or reduction of molecular oxygen, reduced flavin or flavoprotein as one donor, and incorporation of one atom of oxygen"/>
    <property type="evidence" value="ECO:0007669"/>
    <property type="project" value="UniProtKB-EC"/>
</dbReference>
<name>A0A2U3KYK0_9BACT</name>
<evidence type="ECO:0000256" key="2">
    <source>
        <dbReference type="ARBA" id="ARBA00022617"/>
    </source>
</evidence>
<dbReference type="GO" id="GO:0020037">
    <property type="term" value="F:heme binding"/>
    <property type="evidence" value="ECO:0007669"/>
    <property type="project" value="InterPro"/>
</dbReference>
<dbReference type="PANTHER" id="PTHR24291">
    <property type="entry name" value="CYTOCHROME P450 FAMILY 4"/>
    <property type="match status" value="1"/>
</dbReference>
<evidence type="ECO:0000256" key="6">
    <source>
        <dbReference type="ARBA" id="ARBA00023033"/>
    </source>
</evidence>
<dbReference type="Gene3D" id="1.10.630.10">
    <property type="entry name" value="Cytochrome P450"/>
    <property type="match status" value="1"/>
</dbReference>
<comment type="cofactor">
    <cofactor evidence="7">
        <name>heme</name>
        <dbReference type="ChEBI" id="CHEBI:30413"/>
    </cofactor>
</comment>
<feature type="binding site" description="axial binding residue" evidence="7">
    <location>
        <position position="397"/>
    </location>
    <ligand>
        <name>heme</name>
        <dbReference type="ChEBI" id="CHEBI:30413"/>
    </ligand>
    <ligandPart>
        <name>Fe</name>
        <dbReference type="ChEBI" id="CHEBI:18248"/>
    </ligandPart>
</feature>
<dbReference type="InterPro" id="IPR001128">
    <property type="entry name" value="Cyt_P450"/>
</dbReference>
<evidence type="ECO:0000313" key="10">
    <source>
        <dbReference type="Proteomes" id="UP000238701"/>
    </source>
</evidence>
<dbReference type="PROSITE" id="PS00086">
    <property type="entry name" value="CYTOCHROME_P450"/>
    <property type="match status" value="1"/>
</dbReference>
<keyword evidence="2 7" id="KW-0349">Heme</keyword>
<dbReference type="Pfam" id="PF00067">
    <property type="entry name" value="p450"/>
    <property type="match status" value="1"/>
</dbReference>
<dbReference type="SUPFAM" id="SSF48264">
    <property type="entry name" value="Cytochrome P450"/>
    <property type="match status" value="1"/>
</dbReference>
<dbReference type="GO" id="GO:0005506">
    <property type="term" value="F:iron ion binding"/>
    <property type="evidence" value="ECO:0007669"/>
    <property type="project" value="InterPro"/>
</dbReference>
<keyword evidence="4 8" id="KW-0560">Oxidoreductase</keyword>
<evidence type="ECO:0000256" key="1">
    <source>
        <dbReference type="ARBA" id="ARBA00010617"/>
    </source>
</evidence>